<keyword evidence="2" id="KW-0812">Transmembrane</keyword>
<organism evidence="3 4">
    <name type="scientific">Remersonia thermophila</name>
    <dbReference type="NCBI Taxonomy" id="72144"/>
    <lineage>
        <taxon>Eukaryota</taxon>
        <taxon>Fungi</taxon>
        <taxon>Dikarya</taxon>
        <taxon>Ascomycota</taxon>
        <taxon>Pezizomycotina</taxon>
        <taxon>Sordariomycetes</taxon>
        <taxon>Sordariomycetidae</taxon>
        <taxon>Sordariales</taxon>
        <taxon>Sordariales incertae sedis</taxon>
        <taxon>Remersonia</taxon>
    </lineage>
</organism>
<gene>
    <name evidence="3" type="ORF">VTJ83DRAFT_6225</name>
</gene>
<proteinExistence type="predicted"/>
<feature type="compositionally biased region" description="Basic and acidic residues" evidence="1">
    <location>
        <begin position="144"/>
        <end position="210"/>
    </location>
</feature>
<keyword evidence="4" id="KW-1185">Reference proteome</keyword>
<dbReference type="EMBL" id="JAZGUE010000006">
    <property type="protein sequence ID" value="KAL2265125.1"/>
    <property type="molecule type" value="Genomic_DNA"/>
</dbReference>
<evidence type="ECO:0000313" key="4">
    <source>
        <dbReference type="Proteomes" id="UP001600064"/>
    </source>
</evidence>
<feature type="transmembrane region" description="Helical" evidence="2">
    <location>
        <begin position="109"/>
        <end position="131"/>
    </location>
</feature>
<feature type="transmembrane region" description="Helical" evidence="2">
    <location>
        <begin position="77"/>
        <end position="97"/>
    </location>
</feature>
<dbReference type="GeneID" id="98127557"/>
<dbReference type="Proteomes" id="UP001600064">
    <property type="component" value="Unassembled WGS sequence"/>
</dbReference>
<keyword evidence="2" id="KW-0472">Membrane</keyword>
<feature type="region of interest" description="Disordered" evidence="1">
    <location>
        <begin position="138"/>
        <end position="210"/>
    </location>
</feature>
<sequence>MATPQRLETVRRLQTTMATAYAGLGAWCLLRPQSVIALGFTPRYAAISNVTTRLFARCFGAQAMTCALVLGTSDMTAFSFTAFGLAMVPYLGWNLWFGAGPRKGMINSWMWLDCVGNLFFMGASLWCAKVLREEDRRDMKSRREKKEVQREKKEEQKEKKESHKEKREGQRDKKDGQKDGQKDKRDKKEGQREKKEGQRDKKEGQRDKKE</sequence>
<reference evidence="3 4" key="1">
    <citation type="journal article" date="2024" name="Commun. Biol.">
        <title>Comparative genomic analysis of thermophilic fungi reveals convergent evolutionary adaptations and gene losses.</title>
        <authorList>
            <person name="Steindorff A.S."/>
            <person name="Aguilar-Pontes M.V."/>
            <person name="Robinson A.J."/>
            <person name="Andreopoulos B."/>
            <person name="LaButti K."/>
            <person name="Kuo A."/>
            <person name="Mondo S."/>
            <person name="Riley R."/>
            <person name="Otillar R."/>
            <person name="Haridas S."/>
            <person name="Lipzen A."/>
            <person name="Grimwood J."/>
            <person name="Schmutz J."/>
            <person name="Clum A."/>
            <person name="Reid I.D."/>
            <person name="Moisan M.C."/>
            <person name="Butler G."/>
            <person name="Nguyen T.T.M."/>
            <person name="Dewar K."/>
            <person name="Conant G."/>
            <person name="Drula E."/>
            <person name="Henrissat B."/>
            <person name="Hansel C."/>
            <person name="Singer S."/>
            <person name="Hutchinson M.I."/>
            <person name="de Vries R.P."/>
            <person name="Natvig D.O."/>
            <person name="Powell A.J."/>
            <person name="Tsang A."/>
            <person name="Grigoriev I.V."/>
        </authorList>
    </citation>
    <scope>NUCLEOTIDE SEQUENCE [LARGE SCALE GENOMIC DNA]</scope>
    <source>
        <strain evidence="3 4">ATCC 22073</strain>
    </source>
</reference>
<name>A0ABR4D509_9PEZI</name>
<comment type="caution">
    <text evidence="3">The sequence shown here is derived from an EMBL/GenBank/DDBJ whole genome shotgun (WGS) entry which is preliminary data.</text>
</comment>
<evidence type="ECO:0000256" key="2">
    <source>
        <dbReference type="SAM" id="Phobius"/>
    </source>
</evidence>
<evidence type="ECO:0000256" key="1">
    <source>
        <dbReference type="SAM" id="MobiDB-lite"/>
    </source>
</evidence>
<keyword evidence="2" id="KW-1133">Transmembrane helix</keyword>
<dbReference type="RefSeq" id="XP_070863852.1">
    <property type="nucleotide sequence ID" value="XM_071012913.1"/>
</dbReference>
<protein>
    <submittedName>
        <fullName evidence="3">Uncharacterized protein</fullName>
    </submittedName>
</protein>
<evidence type="ECO:0000313" key="3">
    <source>
        <dbReference type="EMBL" id="KAL2265125.1"/>
    </source>
</evidence>
<accession>A0ABR4D509</accession>